<protein>
    <submittedName>
        <fullName evidence="1">Uncharacterized protein</fullName>
    </submittedName>
</protein>
<organism evidence="1 2">
    <name type="scientific">Caerostris extrusa</name>
    <name type="common">Bark spider</name>
    <name type="synonym">Caerostris bankana</name>
    <dbReference type="NCBI Taxonomy" id="172846"/>
    <lineage>
        <taxon>Eukaryota</taxon>
        <taxon>Metazoa</taxon>
        <taxon>Ecdysozoa</taxon>
        <taxon>Arthropoda</taxon>
        <taxon>Chelicerata</taxon>
        <taxon>Arachnida</taxon>
        <taxon>Araneae</taxon>
        <taxon>Araneomorphae</taxon>
        <taxon>Entelegynae</taxon>
        <taxon>Araneoidea</taxon>
        <taxon>Araneidae</taxon>
        <taxon>Caerostris</taxon>
    </lineage>
</organism>
<proteinExistence type="predicted"/>
<name>A0AAV4XT95_CAEEX</name>
<sequence length="90" mass="10190">MDDTPDTDRKVKGKYNFHIFLGIGSSGKRVGVQASIHHWEGGRFIQTNLPLSPPVTKLTSRRLMEHFPEASSNLRRTFAAIFAVFCEKQD</sequence>
<dbReference type="AlphaFoldDB" id="A0AAV4XT95"/>
<accession>A0AAV4XT95</accession>
<evidence type="ECO:0000313" key="2">
    <source>
        <dbReference type="Proteomes" id="UP001054945"/>
    </source>
</evidence>
<gene>
    <name evidence="1" type="ORF">CEXT_725801</name>
</gene>
<evidence type="ECO:0000313" key="1">
    <source>
        <dbReference type="EMBL" id="GIY98261.1"/>
    </source>
</evidence>
<keyword evidence="2" id="KW-1185">Reference proteome</keyword>
<dbReference type="Proteomes" id="UP001054945">
    <property type="component" value="Unassembled WGS sequence"/>
</dbReference>
<comment type="caution">
    <text evidence="1">The sequence shown here is derived from an EMBL/GenBank/DDBJ whole genome shotgun (WGS) entry which is preliminary data.</text>
</comment>
<reference evidence="1 2" key="1">
    <citation type="submission" date="2021-06" db="EMBL/GenBank/DDBJ databases">
        <title>Caerostris extrusa draft genome.</title>
        <authorList>
            <person name="Kono N."/>
            <person name="Arakawa K."/>
        </authorList>
    </citation>
    <scope>NUCLEOTIDE SEQUENCE [LARGE SCALE GENOMIC DNA]</scope>
</reference>
<dbReference type="EMBL" id="BPLR01018274">
    <property type="protein sequence ID" value="GIY98261.1"/>
    <property type="molecule type" value="Genomic_DNA"/>
</dbReference>